<dbReference type="InterPro" id="IPR016193">
    <property type="entry name" value="Cytidine_deaminase-like"/>
</dbReference>
<evidence type="ECO:0000256" key="1">
    <source>
        <dbReference type="ARBA" id="ARBA00004844"/>
    </source>
</evidence>
<dbReference type="SUPFAM" id="SSF52335">
    <property type="entry name" value="Methylglyoxal synthase-like"/>
    <property type="match status" value="1"/>
</dbReference>
<organism evidence="13 14">
    <name type="scientific">Saccharopolyspora antimicrobica</name>
    <dbReference type="NCBI Taxonomy" id="455193"/>
    <lineage>
        <taxon>Bacteria</taxon>
        <taxon>Bacillati</taxon>
        <taxon>Actinomycetota</taxon>
        <taxon>Actinomycetes</taxon>
        <taxon>Pseudonocardiales</taxon>
        <taxon>Pseudonocardiaceae</taxon>
        <taxon>Saccharopolyspora</taxon>
    </lineage>
</organism>
<evidence type="ECO:0000256" key="7">
    <source>
        <dbReference type="ARBA" id="ARBA00023268"/>
    </source>
</evidence>
<keyword evidence="4 10" id="KW-0808">Transferase</keyword>
<dbReference type="PIRSF" id="PIRSF000414">
    <property type="entry name" value="AICARFT_IMPCHas"/>
    <property type="match status" value="1"/>
</dbReference>
<evidence type="ECO:0000313" key="14">
    <source>
        <dbReference type="Proteomes" id="UP000199398"/>
    </source>
</evidence>
<dbReference type="Pfam" id="PF02142">
    <property type="entry name" value="MGS"/>
    <property type="match status" value="1"/>
</dbReference>
<accession>A0A1I5D6Z7</accession>
<dbReference type="Proteomes" id="UP000270697">
    <property type="component" value="Unassembled WGS sequence"/>
</dbReference>
<keyword evidence="6 10" id="KW-0378">Hydrolase</keyword>
<dbReference type="GO" id="GO:0005829">
    <property type="term" value="C:cytosol"/>
    <property type="evidence" value="ECO:0007669"/>
    <property type="project" value="TreeGrafter"/>
</dbReference>
<dbReference type="NCBIfam" id="NF002049">
    <property type="entry name" value="PRK00881.1"/>
    <property type="match status" value="1"/>
</dbReference>
<evidence type="ECO:0000256" key="3">
    <source>
        <dbReference type="ARBA" id="ARBA00007667"/>
    </source>
</evidence>
<dbReference type="PANTHER" id="PTHR11692:SF0">
    <property type="entry name" value="BIFUNCTIONAL PURINE BIOSYNTHESIS PROTEIN ATIC"/>
    <property type="match status" value="1"/>
</dbReference>
<keyword evidence="7 10" id="KW-0511">Multifunctional enzyme</keyword>
<comment type="catalytic activity">
    <reaction evidence="9 10">
        <text>IMP + H2O = 5-formamido-1-(5-phospho-D-ribosyl)imidazole-4-carboxamide</text>
        <dbReference type="Rhea" id="RHEA:18445"/>
        <dbReference type="ChEBI" id="CHEBI:15377"/>
        <dbReference type="ChEBI" id="CHEBI:58053"/>
        <dbReference type="ChEBI" id="CHEBI:58467"/>
        <dbReference type="EC" id="3.5.4.10"/>
    </reaction>
</comment>
<protein>
    <recommendedName>
        <fullName evidence="10">Bifunctional purine biosynthesis protein PurH</fullName>
    </recommendedName>
    <domain>
        <recommendedName>
            <fullName evidence="10">Phosphoribosylaminoimidazolecarboxamide formyltransferase</fullName>
            <ecNumber evidence="10">2.1.2.3</ecNumber>
        </recommendedName>
        <alternativeName>
            <fullName evidence="10">AICAR transformylase</fullName>
        </alternativeName>
    </domain>
    <domain>
        <recommendedName>
            <fullName evidence="10">IMP cyclohydrolase</fullName>
            <ecNumber evidence="10">3.5.4.10</ecNumber>
        </recommendedName>
        <alternativeName>
            <fullName evidence="10">ATIC</fullName>
        </alternativeName>
        <alternativeName>
            <fullName evidence="10">IMP synthase</fullName>
        </alternativeName>
        <alternativeName>
            <fullName evidence="10">Inosinicase</fullName>
        </alternativeName>
    </domain>
</protein>
<keyword evidence="5 10" id="KW-0658">Purine biosynthesis</keyword>
<dbReference type="GO" id="GO:0004643">
    <property type="term" value="F:phosphoribosylaminoimidazolecarboxamide formyltransferase activity"/>
    <property type="evidence" value="ECO:0007669"/>
    <property type="project" value="UniProtKB-UniRule"/>
</dbReference>
<dbReference type="GO" id="GO:0006189">
    <property type="term" value="P:'de novo' IMP biosynthetic process"/>
    <property type="evidence" value="ECO:0007669"/>
    <property type="project" value="UniProtKB-UniRule"/>
</dbReference>
<evidence type="ECO:0000256" key="10">
    <source>
        <dbReference type="HAMAP-Rule" id="MF_00139"/>
    </source>
</evidence>
<dbReference type="InterPro" id="IPR024051">
    <property type="entry name" value="AICAR_Tfase_dup_dom_sf"/>
</dbReference>
<dbReference type="InterPro" id="IPR036914">
    <property type="entry name" value="MGS-like_dom_sf"/>
</dbReference>
<dbReference type="PROSITE" id="PS51855">
    <property type="entry name" value="MGS"/>
    <property type="match status" value="1"/>
</dbReference>
<evidence type="ECO:0000256" key="9">
    <source>
        <dbReference type="ARBA" id="ARBA00050687"/>
    </source>
</evidence>
<evidence type="ECO:0000313" key="15">
    <source>
        <dbReference type="Proteomes" id="UP000270697"/>
    </source>
</evidence>
<dbReference type="RefSeq" id="WP_093155032.1">
    <property type="nucleotide sequence ID" value="NZ_FOUP01000008.1"/>
</dbReference>
<evidence type="ECO:0000256" key="8">
    <source>
        <dbReference type="ARBA" id="ARBA00050488"/>
    </source>
</evidence>
<keyword evidence="15" id="KW-1185">Reference proteome</keyword>
<comment type="similarity">
    <text evidence="3 10">Belongs to the PurH family.</text>
</comment>
<dbReference type="InterPro" id="IPR011607">
    <property type="entry name" value="MGS-like_dom"/>
</dbReference>
<dbReference type="UniPathway" id="UPA00074">
    <property type="reaction ID" value="UER00133"/>
</dbReference>
<dbReference type="Pfam" id="PF01808">
    <property type="entry name" value="AICARFT_IMPCHas"/>
    <property type="match status" value="1"/>
</dbReference>
<dbReference type="OrthoDB" id="9802065at2"/>
<dbReference type="SMART" id="SM00851">
    <property type="entry name" value="MGS"/>
    <property type="match status" value="1"/>
</dbReference>
<reference evidence="13 14" key="1">
    <citation type="submission" date="2016-10" db="EMBL/GenBank/DDBJ databases">
        <authorList>
            <person name="de Groot N.N."/>
        </authorList>
    </citation>
    <scope>NUCLEOTIDE SEQUENCE [LARGE SCALE GENOMIC DNA]</scope>
    <source>
        <strain evidence="13 14">CPCC 201259</strain>
    </source>
</reference>
<dbReference type="FunFam" id="3.40.50.1380:FF:000001">
    <property type="entry name" value="Bifunctional purine biosynthesis protein PurH"/>
    <property type="match status" value="1"/>
</dbReference>
<dbReference type="STRING" id="455193.SAMN05421805_10833"/>
<gene>
    <name evidence="10" type="primary">purH</name>
    <name evidence="12" type="ORF">ATL45_3557</name>
    <name evidence="13" type="ORF">SAMN05421805_10833</name>
</gene>
<dbReference type="InterPro" id="IPR002695">
    <property type="entry name" value="PurH-like"/>
</dbReference>
<evidence type="ECO:0000256" key="2">
    <source>
        <dbReference type="ARBA" id="ARBA00004954"/>
    </source>
</evidence>
<sequence length="521" mass="54602">MTANSQERRAVRRALIGVSDKSGLLELATGLHAAGVEIVSTGGTARTIADAGVPVTPVEELTGFPEALDGRVKTLHPRVHAGLLADLRRPEHADQLRELDIAPFDLLVVNLYPFVQTVASGAASDEVIEQIDIGGPAMVRASAKNHANVAVVVDPSRYEWLLEQVREGGFTLADRIELAAAAFRHTASYDVAVASWMSKVPTGDDSVFPGWIGETWERRSALRYGENPHQPAALYVSGGEATGLAAAAQLHGKEMSYNNYVDADAAWRAAHDHSRPCVAIIKHANPCGIAVADDIAAAHRKAHECDPVSAYGGVIATNREVSVAMAEQVSEIFTEVIVAPGYADGAVDVLSKKKNIRILTAQPPKSGRIEMRAISGGMLVQGSDAIDAEGDDPANWTLAAGTAADAATLADLEFAWRACRAVKSNAILLADGGATVGVGMGQVNRVDSARLAVSRAGDRAKGAVVASDAFFPFADGPQVLLDAGVRAIVQPGGSVRDADTIAAAEAAGVPLYFTGTRHFAH</sequence>
<dbReference type="EMBL" id="FOUP01000008">
    <property type="protein sequence ID" value="SFN94980.1"/>
    <property type="molecule type" value="Genomic_DNA"/>
</dbReference>
<comment type="pathway">
    <text evidence="2 10">Purine metabolism; IMP biosynthesis via de novo pathway; 5-formamido-1-(5-phospho-D-ribosyl)imidazole-4-carboxamide from 5-amino-1-(5-phospho-D-ribosyl)imidazole-4-carboxamide (10-formyl THF route): step 1/1.</text>
</comment>
<dbReference type="Gene3D" id="3.40.140.20">
    <property type="match status" value="2"/>
</dbReference>
<evidence type="ECO:0000259" key="11">
    <source>
        <dbReference type="PROSITE" id="PS51855"/>
    </source>
</evidence>
<dbReference type="EC" id="3.5.4.10" evidence="10"/>
<dbReference type="Gene3D" id="3.40.50.1380">
    <property type="entry name" value="Methylglyoxal synthase-like domain"/>
    <property type="match status" value="1"/>
</dbReference>
<evidence type="ECO:0000256" key="6">
    <source>
        <dbReference type="ARBA" id="ARBA00022801"/>
    </source>
</evidence>
<dbReference type="EMBL" id="RBXX01000002">
    <property type="protein sequence ID" value="RKT85220.1"/>
    <property type="molecule type" value="Genomic_DNA"/>
</dbReference>
<comment type="pathway">
    <text evidence="1 10">Purine metabolism; IMP biosynthesis via de novo pathway; IMP from 5-formamido-1-(5-phospho-D-ribosyl)imidazole-4-carboxamide: step 1/1.</text>
</comment>
<dbReference type="NCBIfam" id="TIGR00355">
    <property type="entry name" value="purH"/>
    <property type="match status" value="1"/>
</dbReference>
<reference evidence="12 15" key="2">
    <citation type="submission" date="2018-10" db="EMBL/GenBank/DDBJ databases">
        <title>Sequencing the genomes of 1000 actinobacteria strains.</title>
        <authorList>
            <person name="Klenk H.-P."/>
        </authorList>
    </citation>
    <scope>NUCLEOTIDE SEQUENCE [LARGE SCALE GENOMIC DNA]</scope>
    <source>
        <strain evidence="12 15">DSM 45119</strain>
    </source>
</reference>
<dbReference type="GO" id="GO:0003937">
    <property type="term" value="F:IMP cyclohydrolase activity"/>
    <property type="evidence" value="ECO:0007669"/>
    <property type="project" value="UniProtKB-UniRule"/>
</dbReference>
<dbReference type="FunFam" id="3.40.140.20:FF:000002">
    <property type="entry name" value="Bifunctional purine biosynthesis protein PurH"/>
    <property type="match status" value="1"/>
</dbReference>
<proteinExistence type="inferred from homology"/>
<dbReference type="HAMAP" id="MF_00139">
    <property type="entry name" value="PurH"/>
    <property type="match status" value="1"/>
</dbReference>
<dbReference type="EC" id="2.1.2.3" evidence="10"/>
<dbReference type="Proteomes" id="UP000199398">
    <property type="component" value="Unassembled WGS sequence"/>
</dbReference>
<dbReference type="FunFam" id="3.40.140.20:FF:000001">
    <property type="entry name" value="Bifunctional purine biosynthesis protein PurH"/>
    <property type="match status" value="1"/>
</dbReference>
<dbReference type="CDD" id="cd01421">
    <property type="entry name" value="IMPCH"/>
    <property type="match status" value="1"/>
</dbReference>
<evidence type="ECO:0000313" key="12">
    <source>
        <dbReference type="EMBL" id="RKT85220.1"/>
    </source>
</evidence>
<dbReference type="SUPFAM" id="SSF53927">
    <property type="entry name" value="Cytidine deaminase-like"/>
    <property type="match status" value="1"/>
</dbReference>
<comment type="catalytic activity">
    <reaction evidence="8 10">
        <text>(6R)-10-formyltetrahydrofolate + 5-amino-1-(5-phospho-beta-D-ribosyl)imidazole-4-carboxamide = 5-formamido-1-(5-phospho-D-ribosyl)imidazole-4-carboxamide + (6S)-5,6,7,8-tetrahydrofolate</text>
        <dbReference type="Rhea" id="RHEA:22192"/>
        <dbReference type="ChEBI" id="CHEBI:57453"/>
        <dbReference type="ChEBI" id="CHEBI:58467"/>
        <dbReference type="ChEBI" id="CHEBI:58475"/>
        <dbReference type="ChEBI" id="CHEBI:195366"/>
        <dbReference type="EC" id="2.1.2.3"/>
    </reaction>
</comment>
<comment type="domain">
    <text evidence="10">The IMP cyclohydrolase activity resides in the N-terminal region.</text>
</comment>
<dbReference type="PANTHER" id="PTHR11692">
    <property type="entry name" value="BIFUNCTIONAL PURINE BIOSYNTHESIS PROTEIN PURH"/>
    <property type="match status" value="1"/>
</dbReference>
<feature type="domain" description="MGS-like" evidence="11">
    <location>
        <begin position="4"/>
        <end position="153"/>
    </location>
</feature>
<dbReference type="SMART" id="SM00798">
    <property type="entry name" value="AICARFT_IMPCHas"/>
    <property type="match status" value="1"/>
</dbReference>
<evidence type="ECO:0000313" key="13">
    <source>
        <dbReference type="EMBL" id="SFN94980.1"/>
    </source>
</evidence>
<name>A0A1I5D6Z7_9PSEU</name>
<evidence type="ECO:0000256" key="5">
    <source>
        <dbReference type="ARBA" id="ARBA00022755"/>
    </source>
</evidence>
<evidence type="ECO:0000256" key="4">
    <source>
        <dbReference type="ARBA" id="ARBA00022679"/>
    </source>
</evidence>
<dbReference type="AlphaFoldDB" id="A0A1I5D6Z7"/>